<dbReference type="CDD" id="cd16917">
    <property type="entry name" value="HATPase_UhpB-NarQ-NarX-like"/>
    <property type="match status" value="1"/>
</dbReference>
<dbReference type="Pfam" id="PF02518">
    <property type="entry name" value="HATPase_c"/>
    <property type="match status" value="1"/>
</dbReference>
<dbReference type="InterPro" id="IPR011712">
    <property type="entry name" value="Sig_transdc_His_kin_sub3_dim/P"/>
</dbReference>
<dbReference type="SUPFAM" id="SSF48452">
    <property type="entry name" value="TPR-like"/>
    <property type="match status" value="2"/>
</dbReference>
<evidence type="ECO:0000313" key="12">
    <source>
        <dbReference type="EMBL" id="AWG24286.1"/>
    </source>
</evidence>
<evidence type="ECO:0000256" key="8">
    <source>
        <dbReference type="ARBA" id="ARBA00023136"/>
    </source>
</evidence>
<comment type="subcellular location">
    <subcellularLocation>
        <location evidence="1">Cell membrane</location>
        <topology evidence="1">Multi-pass membrane protein</topology>
    </subcellularLocation>
</comment>
<evidence type="ECO:0000256" key="9">
    <source>
        <dbReference type="PROSITE-ProRule" id="PRU00339"/>
    </source>
</evidence>
<evidence type="ECO:0000313" key="13">
    <source>
        <dbReference type="Proteomes" id="UP000244677"/>
    </source>
</evidence>
<keyword evidence="5" id="KW-0418">Kinase</keyword>
<dbReference type="SMART" id="SM00028">
    <property type="entry name" value="TPR"/>
    <property type="match status" value="4"/>
</dbReference>
<dbReference type="Gene3D" id="1.20.5.1930">
    <property type="match status" value="1"/>
</dbReference>
<dbReference type="GO" id="GO:0046983">
    <property type="term" value="F:protein dimerization activity"/>
    <property type="evidence" value="ECO:0007669"/>
    <property type="project" value="InterPro"/>
</dbReference>
<dbReference type="PROSITE" id="PS50005">
    <property type="entry name" value="TPR"/>
    <property type="match status" value="2"/>
</dbReference>
<accession>A0A2S1LL81</accession>
<dbReference type="InterPro" id="IPR005467">
    <property type="entry name" value="His_kinase_dom"/>
</dbReference>
<dbReference type="InterPro" id="IPR036890">
    <property type="entry name" value="HATPase_C_sf"/>
</dbReference>
<dbReference type="KEGG" id="fki:FK004_03125"/>
<protein>
    <recommendedName>
        <fullName evidence="11">Histidine kinase domain-containing protein</fullName>
    </recommendedName>
</protein>
<organism evidence="12 13">
    <name type="scientific">Flavobacterium kingsejongi</name>
    <dbReference type="NCBI Taxonomy" id="1678728"/>
    <lineage>
        <taxon>Bacteria</taxon>
        <taxon>Pseudomonadati</taxon>
        <taxon>Bacteroidota</taxon>
        <taxon>Flavobacteriia</taxon>
        <taxon>Flavobacteriales</taxon>
        <taxon>Flavobacteriaceae</taxon>
        <taxon>Flavobacterium</taxon>
    </lineage>
</organism>
<evidence type="ECO:0000256" key="6">
    <source>
        <dbReference type="ARBA" id="ARBA00022989"/>
    </source>
</evidence>
<dbReference type="InterPro" id="IPR003594">
    <property type="entry name" value="HATPase_dom"/>
</dbReference>
<feature type="repeat" description="TPR" evidence="9">
    <location>
        <begin position="235"/>
        <end position="268"/>
    </location>
</feature>
<gene>
    <name evidence="12" type="ORF">FK004_03125</name>
</gene>
<keyword evidence="9" id="KW-0802">TPR repeat</keyword>
<dbReference type="Pfam" id="PF07730">
    <property type="entry name" value="HisKA_3"/>
    <property type="match status" value="1"/>
</dbReference>
<proteinExistence type="predicted"/>
<feature type="transmembrane region" description="Helical" evidence="10">
    <location>
        <begin position="418"/>
        <end position="436"/>
    </location>
</feature>
<sequence>MKNPFILFTVFLLLFSCNQKGEKLGNVTKAKDSLSIYLAVAYDETKEVEVRRDNNYKALDIIVGQSNDSMNRKYLFDVANRFYNMNDLEGYKAIVQKIENNSRSAKDTASVAKSLSYIGDYYAYKSVSDSAYLNYSKAAELYSLIHDDFNIGRMYLNKAMVQTNESDLLGSESSVFKALKHFRNNEDDKMIYEANNILGVVYNELKEYPKSIEYHQKAISIAEKGKIDVTYQAKATSLNNLGFVYKNMGDHYEAVEKFREGLSQKNLFRDKTFIYAMLLDNLAYSKFKLNDTHGLPGLFYKSLRIRDSLKIIPGIIINEIHLSEYYAHQKDTLMAMDFAKSAYKTAKDNRIYRDVLLTLKQLTVINKAKSADYSAEYIAINDSLQQAERNVRNKLARIEFETDELIIQKDELVERNRTIIYTSVIIIFIGLLLFVIRTQNSKNKELLMRQDQQKANENIYNLMLSQQKKIEEVRHAEKTRIAQELHDSILGRLFGTRLNLDSLNKKTDEDSVQDRYNYIAQLQHIEQDIREISHDLSNEKNAMTNNFVAIVKDLINEQEKLIDAEINFNLDASIEWELIDNDIKINLYRILQEAFQNINKYANAKHVGISILKIRDVLKFIIEDDGVGFDATKKSKGIGLRNMESRVMSFNGTLNIIAKKGEGTQLEILVPNPPKH</sequence>
<evidence type="ECO:0000256" key="5">
    <source>
        <dbReference type="ARBA" id="ARBA00022777"/>
    </source>
</evidence>
<keyword evidence="13" id="KW-1185">Reference proteome</keyword>
<dbReference type="GO" id="GO:0005886">
    <property type="term" value="C:plasma membrane"/>
    <property type="evidence" value="ECO:0007669"/>
    <property type="project" value="UniProtKB-SubCell"/>
</dbReference>
<dbReference type="Pfam" id="PF13424">
    <property type="entry name" value="TPR_12"/>
    <property type="match status" value="1"/>
</dbReference>
<dbReference type="Proteomes" id="UP000244677">
    <property type="component" value="Chromosome"/>
</dbReference>
<name>A0A2S1LL81_9FLAO</name>
<evidence type="ECO:0000256" key="7">
    <source>
        <dbReference type="ARBA" id="ARBA00023012"/>
    </source>
</evidence>
<dbReference type="InterPro" id="IPR011990">
    <property type="entry name" value="TPR-like_helical_dom_sf"/>
</dbReference>
<keyword evidence="4 10" id="KW-0812">Transmembrane</keyword>
<feature type="repeat" description="TPR" evidence="9">
    <location>
        <begin position="192"/>
        <end position="225"/>
    </location>
</feature>
<dbReference type="InterPro" id="IPR050482">
    <property type="entry name" value="Sensor_HK_TwoCompSys"/>
</dbReference>
<evidence type="ECO:0000259" key="11">
    <source>
        <dbReference type="PROSITE" id="PS50109"/>
    </source>
</evidence>
<keyword evidence="2" id="KW-1003">Cell membrane</keyword>
<keyword evidence="8 10" id="KW-0472">Membrane</keyword>
<dbReference type="SUPFAM" id="SSF55874">
    <property type="entry name" value="ATPase domain of HSP90 chaperone/DNA topoisomerase II/histidine kinase"/>
    <property type="match status" value="1"/>
</dbReference>
<evidence type="ECO:0000256" key="3">
    <source>
        <dbReference type="ARBA" id="ARBA00022679"/>
    </source>
</evidence>
<keyword evidence="7" id="KW-0902">Two-component regulatory system</keyword>
<dbReference type="PANTHER" id="PTHR24421:SF37">
    <property type="entry name" value="SENSOR HISTIDINE KINASE NARS"/>
    <property type="match status" value="1"/>
</dbReference>
<dbReference type="Gene3D" id="3.30.565.10">
    <property type="entry name" value="Histidine kinase-like ATPase, C-terminal domain"/>
    <property type="match status" value="1"/>
</dbReference>
<feature type="domain" description="Histidine kinase" evidence="11">
    <location>
        <begin position="480"/>
        <end position="674"/>
    </location>
</feature>
<dbReference type="PROSITE" id="PS51257">
    <property type="entry name" value="PROKAR_LIPOPROTEIN"/>
    <property type="match status" value="1"/>
</dbReference>
<evidence type="ECO:0000256" key="4">
    <source>
        <dbReference type="ARBA" id="ARBA00022692"/>
    </source>
</evidence>
<dbReference type="SMART" id="SM00387">
    <property type="entry name" value="HATPase_c"/>
    <property type="match status" value="1"/>
</dbReference>
<dbReference type="InterPro" id="IPR019734">
    <property type="entry name" value="TPR_rpt"/>
</dbReference>
<evidence type="ECO:0000256" key="1">
    <source>
        <dbReference type="ARBA" id="ARBA00004651"/>
    </source>
</evidence>
<dbReference type="PANTHER" id="PTHR24421">
    <property type="entry name" value="NITRATE/NITRITE SENSOR PROTEIN NARX-RELATED"/>
    <property type="match status" value="1"/>
</dbReference>
<evidence type="ECO:0000256" key="10">
    <source>
        <dbReference type="SAM" id="Phobius"/>
    </source>
</evidence>
<dbReference type="RefSeq" id="WP_108735937.1">
    <property type="nucleotide sequence ID" value="NZ_CP020919.1"/>
</dbReference>
<dbReference type="Gene3D" id="1.25.40.10">
    <property type="entry name" value="Tetratricopeptide repeat domain"/>
    <property type="match status" value="1"/>
</dbReference>
<evidence type="ECO:0000256" key="2">
    <source>
        <dbReference type="ARBA" id="ARBA00022475"/>
    </source>
</evidence>
<dbReference type="PROSITE" id="PS50109">
    <property type="entry name" value="HIS_KIN"/>
    <property type="match status" value="1"/>
</dbReference>
<keyword evidence="3" id="KW-0808">Transferase</keyword>
<dbReference type="AlphaFoldDB" id="A0A2S1LL81"/>
<dbReference type="EMBL" id="CP020919">
    <property type="protein sequence ID" value="AWG24286.1"/>
    <property type="molecule type" value="Genomic_DNA"/>
</dbReference>
<reference evidence="12 13" key="1">
    <citation type="submission" date="2017-04" db="EMBL/GenBank/DDBJ databases">
        <title>Complete genome sequence of Flavobacterium kingsejong AJ004.</title>
        <authorList>
            <person name="Lee P.C."/>
        </authorList>
    </citation>
    <scope>NUCLEOTIDE SEQUENCE [LARGE SCALE GENOMIC DNA]</scope>
    <source>
        <strain evidence="12 13">AJ004</strain>
    </source>
</reference>
<dbReference type="OrthoDB" id="977000at2"/>
<keyword evidence="6 10" id="KW-1133">Transmembrane helix</keyword>
<dbReference type="GO" id="GO:0000155">
    <property type="term" value="F:phosphorelay sensor kinase activity"/>
    <property type="evidence" value="ECO:0007669"/>
    <property type="project" value="InterPro"/>
</dbReference>